<reference evidence="11" key="2">
    <citation type="submission" date="2015-01" db="EMBL/GenBank/DDBJ databases">
        <title>Evolutionary Origins and Diversification of the Mycorrhizal Mutualists.</title>
        <authorList>
            <consortium name="DOE Joint Genome Institute"/>
            <consortium name="Mycorrhizal Genomics Consortium"/>
            <person name="Kohler A."/>
            <person name="Kuo A."/>
            <person name="Nagy L.G."/>
            <person name="Floudas D."/>
            <person name="Copeland A."/>
            <person name="Barry K.W."/>
            <person name="Cichocki N."/>
            <person name="Veneault-Fourrey C."/>
            <person name="LaButti K."/>
            <person name="Lindquist E.A."/>
            <person name="Lipzen A."/>
            <person name="Lundell T."/>
            <person name="Morin E."/>
            <person name="Murat C."/>
            <person name="Riley R."/>
            <person name="Ohm R."/>
            <person name="Sun H."/>
            <person name="Tunlid A."/>
            <person name="Henrissat B."/>
            <person name="Grigoriev I.V."/>
            <person name="Hibbett D.S."/>
            <person name="Martin F."/>
        </authorList>
    </citation>
    <scope>NUCLEOTIDE SEQUENCE [LARGE SCALE GENOMIC DNA]</scope>
    <source>
        <strain evidence="11">Marx 270</strain>
    </source>
</reference>
<dbReference type="PANTHER" id="PTHR23253">
    <property type="entry name" value="EUKARYOTIC TRANSLATION INITIATION FACTOR 4 GAMMA"/>
    <property type="match status" value="1"/>
</dbReference>
<evidence type="ECO:0000256" key="4">
    <source>
        <dbReference type="ARBA" id="ARBA00022540"/>
    </source>
</evidence>
<keyword evidence="4" id="KW-0396">Initiation factor</keyword>
<dbReference type="HOGENOM" id="CLU_255863_0_0_1"/>
<keyword evidence="6" id="KW-0694">RNA-binding</keyword>
<dbReference type="EMBL" id="KN831952">
    <property type="protein sequence ID" value="KIO10553.1"/>
    <property type="molecule type" value="Genomic_DNA"/>
</dbReference>
<dbReference type="InterPro" id="IPR003890">
    <property type="entry name" value="MIF4G-like_typ-3"/>
</dbReference>
<keyword evidence="5" id="KW-0597">Phosphoprotein</keyword>
<dbReference type="GO" id="GO:0016281">
    <property type="term" value="C:eukaryotic translation initiation factor 4F complex"/>
    <property type="evidence" value="ECO:0007669"/>
    <property type="project" value="TreeGrafter"/>
</dbReference>
<accession>A0A0C3JMW5</accession>
<dbReference type="GO" id="GO:0003729">
    <property type="term" value="F:mRNA binding"/>
    <property type="evidence" value="ECO:0007669"/>
    <property type="project" value="TreeGrafter"/>
</dbReference>
<dbReference type="Pfam" id="PF02854">
    <property type="entry name" value="MIF4G"/>
    <property type="match status" value="2"/>
</dbReference>
<evidence type="ECO:0000256" key="6">
    <source>
        <dbReference type="ARBA" id="ARBA00022884"/>
    </source>
</evidence>
<dbReference type="PANTHER" id="PTHR23253:SF9">
    <property type="entry name" value="EUKARYOTIC TRANSLATION INITIATION FACTOR 4 GAMMA 2"/>
    <property type="match status" value="1"/>
</dbReference>
<feature type="compositionally biased region" description="Basic and acidic residues" evidence="8">
    <location>
        <begin position="1039"/>
        <end position="1054"/>
    </location>
</feature>
<dbReference type="SUPFAM" id="SSF48371">
    <property type="entry name" value="ARM repeat"/>
    <property type="match status" value="3"/>
</dbReference>
<dbReference type="InParanoid" id="A0A0C3JMW5"/>
<evidence type="ECO:0000256" key="2">
    <source>
        <dbReference type="ARBA" id="ARBA00005775"/>
    </source>
</evidence>
<comment type="similarity">
    <text evidence="2">Belongs to the eukaryotic initiation factor 4G family.</text>
</comment>
<evidence type="ECO:0000256" key="1">
    <source>
        <dbReference type="ARBA" id="ARBA00004496"/>
    </source>
</evidence>
<evidence type="ECO:0000313" key="11">
    <source>
        <dbReference type="Proteomes" id="UP000054217"/>
    </source>
</evidence>
<feature type="domain" description="MI" evidence="9">
    <location>
        <begin position="419"/>
        <end position="540"/>
    </location>
</feature>
<reference evidence="10 11" key="1">
    <citation type="submission" date="2014-04" db="EMBL/GenBank/DDBJ databases">
        <authorList>
            <consortium name="DOE Joint Genome Institute"/>
            <person name="Kuo A."/>
            <person name="Kohler A."/>
            <person name="Costa M.D."/>
            <person name="Nagy L.G."/>
            <person name="Floudas D."/>
            <person name="Copeland A."/>
            <person name="Barry K.W."/>
            <person name="Cichocki N."/>
            <person name="Veneault-Fourrey C."/>
            <person name="LaButti K."/>
            <person name="Lindquist E.A."/>
            <person name="Lipzen A."/>
            <person name="Lundell T."/>
            <person name="Morin E."/>
            <person name="Murat C."/>
            <person name="Sun H."/>
            <person name="Tunlid A."/>
            <person name="Henrissat B."/>
            <person name="Grigoriev I.V."/>
            <person name="Hibbett D.S."/>
            <person name="Martin F."/>
            <person name="Nordberg H.P."/>
            <person name="Cantor M.N."/>
            <person name="Hua S.X."/>
        </authorList>
    </citation>
    <scope>NUCLEOTIDE SEQUENCE [LARGE SCALE GENOMIC DNA]</scope>
    <source>
        <strain evidence="10 11">Marx 270</strain>
    </source>
</reference>
<feature type="region of interest" description="Disordered" evidence="8">
    <location>
        <begin position="1037"/>
        <end position="1056"/>
    </location>
</feature>
<dbReference type="OrthoDB" id="514777at2759"/>
<sequence>MSIEDMCMRGVWGPVGFVRLEVAQSWVVASLRLSLGGLPPLSSSPNRPSRRPALEPVAPLEMSANRWVPSSAQREGAIDVDTPEVVAWKVKSLLNKLTTENFYTISDQIIAWANKSENEKDGRTLIQVIRLVYEKAIDDADRSEMYARLCSKMMETISPKVQSDGIKSTDGKPITGGQLFRKYLLSRCQDDFERGWVVKGATARTATKASDDEAIKAANEGELYNEDYVVQKAKRQGLGLIKFIGELFKLQMLSERIMHKCIKKLLGNMENPEEENIENLCQLLRTAGQFLDVPMTRVHMTLYFQKMRELCKSPNVRPRIRFMLQDVIELRDRKWQPRGAVNATTTFASVHEVVCIRRLPPSRAPSQKPSTNVDKPEATPQRKKLQLLPRTIPARGEAPSPSSAEKPEAAPAAQMSEKDAQKKIDEDVKEFFAVRSLEEADAYFTALTEEHRFRLVAKLVSSALESKEADARLVADFFSRPASQHECSPDAFEAGFMLTAKLLEDIIIDTPRAFDHMAIMLEGAGIDKDEERMKRIAEVMKGVSLPRNNVRSVRQGSSLNFGSIDDASVPVSSSHTATPVVRHRSFKTFGSLTVTTTTTSNIINGKTPVSGLSASPSKPSSRPAATALSISSPTSAPASLTAVPSATTSPTAPASGSNSTLSTSLAATTSSSTNSASTKSAFDVAELFAGPQSRSMSGPGGPPMPSTSTAPGGHSPNTTFFLAAPRSPKIAIKGEDGMGIELESSKKPSPQPPAVSISPPSLITSLRSTSVRTESEWAKWKREKEAKRQRQKETEAETRKQCDIVECPTQETLEVEEDEAMENGEIFESHVKGASNNARCQEESLRIDTFEFARRRPGPLDMKASTVGLAQQSRGFCQLAPAFEPVAPEISATRWRPSGAQCKGAAGVDTPEVVDRKVKSLLNKLTVANLDSISDQIVAWANKSENEKDGRTLIQVIRLVVEKATDEADCSEIYARLCCKMMETISPKVQSDGVKSTDGTPIAGGQLFRKYLLNRCQEDFECNWVAKEATARAAAAKASNDEPVKAAGKKKGDESEPYSDEYFTAQKAKRQSLGLIKFIGKLFKLEMLTECIIHESVKKLLNMDHPEEEEIESLCQLLKAVGQLLDVPKARAHMDVYFQRMRELCKSPNISPRMQLILQDVIELRDWKWQPHNAVVVPTTLADTTDSKLPCEQPSLMSESPRPVSVGDDPASLLSRPTFTRNPSQGGSSGQPMGGCRLCSTCGEKREVGATDVVTSSMPVTVNLNVDDLVHVRQGRSAPEVPTAQPPPVPAPTNTYMPVEPMLLSAVQQANLGPRLSLFEFCAKYELSDELQIKLRLNGFISSHTLRFTSLEDVNAIGLLRGEIAQLRDAISRWCGV</sequence>
<evidence type="ECO:0000256" key="8">
    <source>
        <dbReference type="SAM" id="MobiDB-lite"/>
    </source>
</evidence>
<name>A0A0C3JMW5_PISTI</name>
<protein>
    <recommendedName>
        <fullName evidence="9">MI domain-containing protein</fullName>
    </recommendedName>
</protein>
<dbReference type="PROSITE" id="PS51366">
    <property type="entry name" value="MI"/>
    <property type="match status" value="1"/>
</dbReference>
<feature type="region of interest" description="Disordered" evidence="8">
    <location>
        <begin position="359"/>
        <end position="421"/>
    </location>
</feature>
<dbReference type="Pfam" id="PF02847">
    <property type="entry name" value="MA3"/>
    <property type="match status" value="1"/>
</dbReference>
<dbReference type="STRING" id="870435.A0A0C3JMW5"/>
<keyword evidence="11" id="KW-1185">Reference proteome</keyword>
<dbReference type="InterPro" id="IPR016024">
    <property type="entry name" value="ARM-type_fold"/>
</dbReference>
<dbReference type="Proteomes" id="UP000054217">
    <property type="component" value="Unassembled WGS sequence"/>
</dbReference>
<evidence type="ECO:0000313" key="10">
    <source>
        <dbReference type="EMBL" id="KIO10553.1"/>
    </source>
</evidence>
<gene>
    <name evidence="10" type="ORF">M404DRAFT_21463</name>
</gene>
<dbReference type="InterPro" id="IPR003891">
    <property type="entry name" value="Initiation_fac_eIF4g_MI"/>
</dbReference>
<organism evidence="10 11">
    <name type="scientific">Pisolithus tinctorius Marx 270</name>
    <dbReference type="NCBI Taxonomy" id="870435"/>
    <lineage>
        <taxon>Eukaryota</taxon>
        <taxon>Fungi</taxon>
        <taxon>Dikarya</taxon>
        <taxon>Basidiomycota</taxon>
        <taxon>Agaricomycotina</taxon>
        <taxon>Agaricomycetes</taxon>
        <taxon>Agaricomycetidae</taxon>
        <taxon>Boletales</taxon>
        <taxon>Sclerodermatineae</taxon>
        <taxon>Pisolithaceae</taxon>
        <taxon>Pisolithus</taxon>
    </lineage>
</organism>
<evidence type="ECO:0000256" key="5">
    <source>
        <dbReference type="ARBA" id="ARBA00022553"/>
    </source>
</evidence>
<keyword evidence="3" id="KW-0963">Cytoplasm</keyword>
<comment type="subcellular location">
    <subcellularLocation>
        <location evidence="1">Cytoplasm</location>
    </subcellularLocation>
</comment>
<evidence type="ECO:0000256" key="3">
    <source>
        <dbReference type="ARBA" id="ARBA00022490"/>
    </source>
</evidence>
<evidence type="ECO:0000259" key="9">
    <source>
        <dbReference type="PROSITE" id="PS51366"/>
    </source>
</evidence>
<feature type="compositionally biased region" description="Low complexity" evidence="8">
    <location>
        <begin position="397"/>
        <end position="413"/>
    </location>
</feature>
<dbReference type="GO" id="GO:0010494">
    <property type="term" value="C:cytoplasmic stress granule"/>
    <property type="evidence" value="ECO:0007669"/>
    <property type="project" value="UniProtKB-ARBA"/>
</dbReference>
<evidence type="ECO:0000256" key="7">
    <source>
        <dbReference type="ARBA" id="ARBA00022917"/>
    </source>
</evidence>
<dbReference type="SMART" id="SM00543">
    <property type="entry name" value="MIF4G"/>
    <property type="match status" value="2"/>
</dbReference>
<dbReference type="FunFam" id="1.25.40.180:FF:000020">
    <property type="entry name" value="Eukaryotic translation initiation factor subunit"/>
    <property type="match status" value="2"/>
</dbReference>
<keyword evidence="7" id="KW-0648">Protein biosynthesis</keyword>
<dbReference type="GO" id="GO:0003743">
    <property type="term" value="F:translation initiation factor activity"/>
    <property type="evidence" value="ECO:0007669"/>
    <property type="project" value="UniProtKB-KW"/>
</dbReference>
<feature type="region of interest" description="Disordered" evidence="8">
    <location>
        <begin position="740"/>
        <end position="761"/>
    </location>
</feature>
<feature type="region of interest" description="Disordered" evidence="8">
    <location>
        <begin position="601"/>
        <end position="662"/>
    </location>
</feature>
<proteinExistence type="inferred from homology"/>
<feature type="region of interest" description="Disordered" evidence="8">
    <location>
        <begin position="691"/>
        <end position="720"/>
    </location>
</feature>
<dbReference type="Gene3D" id="1.25.40.180">
    <property type="match status" value="3"/>
</dbReference>
<feature type="compositionally biased region" description="Polar residues" evidence="8">
    <location>
        <begin position="364"/>
        <end position="373"/>
    </location>
</feature>